<name>A0ABZ2FFZ9_9MICO</name>
<accession>A0ABZ2FFZ9</accession>
<dbReference type="Gene3D" id="3.40.190.10">
    <property type="entry name" value="Periplasmic binding protein-like II"/>
    <property type="match status" value="1"/>
</dbReference>
<feature type="signal peptide" evidence="1">
    <location>
        <begin position="1"/>
        <end position="23"/>
    </location>
</feature>
<dbReference type="Proteomes" id="UP001381003">
    <property type="component" value="Chromosome"/>
</dbReference>
<gene>
    <name evidence="2" type="ORF">N5P18_05015</name>
</gene>
<evidence type="ECO:0000313" key="3">
    <source>
        <dbReference type="Proteomes" id="UP001381003"/>
    </source>
</evidence>
<evidence type="ECO:0000256" key="1">
    <source>
        <dbReference type="SAM" id="SignalP"/>
    </source>
</evidence>
<protein>
    <submittedName>
        <fullName evidence="2">Transporter substrate-binding domain-containing protein</fullName>
    </submittedName>
</protein>
<evidence type="ECO:0000313" key="2">
    <source>
        <dbReference type="EMBL" id="WWF06237.1"/>
    </source>
</evidence>
<feature type="chain" id="PRO_5045781467" evidence="1">
    <location>
        <begin position="24"/>
        <end position="136"/>
    </location>
</feature>
<keyword evidence="3" id="KW-1185">Reference proteome</keyword>
<proteinExistence type="predicted"/>
<keyword evidence="1" id="KW-0732">Signal</keyword>
<reference evidence="2 3" key="1">
    <citation type="submission" date="2022-09" db="EMBL/GenBank/DDBJ databases">
        <title>Complete genome sequence of Janibacter terrae strain COS04-44, PCL-degrading bacteria isolated from oil spilled coast.</title>
        <authorList>
            <person name="Park H."/>
            <person name="Kim J.Y."/>
            <person name="An S.H."/>
            <person name="Lee C.M."/>
            <person name="Weon H.-Y."/>
        </authorList>
    </citation>
    <scope>NUCLEOTIDE SEQUENCE [LARGE SCALE GENOMIC DNA]</scope>
    <source>
        <strain evidence="2 3">COS04-44</strain>
    </source>
</reference>
<dbReference type="RefSeq" id="WP_338538887.1">
    <property type="nucleotide sequence ID" value="NZ_CP104874.1"/>
</dbReference>
<sequence length="136" mass="13784">MRRLLGILLLPLLLVGCSEPGSALSRAESTGILNVGVVDNPPTAVPDEGGDVSGPAAALVTDYADSIGAHPSWQVGELDALSAAVERGEVDVIIGADGPTKGVTPTSSSGESGVVLVGEQETPLKDSINTWLAKRD</sequence>
<dbReference type="EMBL" id="CP104874">
    <property type="protein sequence ID" value="WWF06237.1"/>
    <property type="molecule type" value="Genomic_DNA"/>
</dbReference>
<dbReference type="SUPFAM" id="SSF53850">
    <property type="entry name" value="Periplasmic binding protein-like II"/>
    <property type="match status" value="1"/>
</dbReference>
<organism evidence="2 3">
    <name type="scientific">Janibacter terrae</name>
    <dbReference type="NCBI Taxonomy" id="103817"/>
    <lineage>
        <taxon>Bacteria</taxon>
        <taxon>Bacillati</taxon>
        <taxon>Actinomycetota</taxon>
        <taxon>Actinomycetes</taxon>
        <taxon>Micrococcales</taxon>
        <taxon>Intrasporangiaceae</taxon>
        <taxon>Janibacter</taxon>
    </lineage>
</organism>
<dbReference type="PROSITE" id="PS51257">
    <property type="entry name" value="PROKAR_LIPOPROTEIN"/>
    <property type="match status" value="1"/>
</dbReference>